<dbReference type="GO" id="GO:0140359">
    <property type="term" value="F:ABC-type transporter activity"/>
    <property type="evidence" value="ECO:0007669"/>
    <property type="project" value="InterPro"/>
</dbReference>
<evidence type="ECO:0000256" key="3">
    <source>
        <dbReference type="ARBA" id="ARBA00022989"/>
    </source>
</evidence>
<keyword evidence="8" id="KW-1185">Reference proteome</keyword>
<feature type="transmembrane region" description="Helical" evidence="5">
    <location>
        <begin position="267"/>
        <end position="290"/>
    </location>
</feature>
<feature type="transmembrane region" description="Helical" evidence="5">
    <location>
        <begin position="362"/>
        <end position="380"/>
    </location>
</feature>
<proteinExistence type="predicted"/>
<dbReference type="Pfam" id="PF12698">
    <property type="entry name" value="ABC2_membrane_3"/>
    <property type="match status" value="1"/>
</dbReference>
<dbReference type="EMBL" id="BCMG01000002">
    <property type="protein sequence ID" value="GAX00456.1"/>
    <property type="molecule type" value="Genomic_DNA"/>
</dbReference>
<evidence type="ECO:0000256" key="1">
    <source>
        <dbReference type="ARBA" id="ARBA00004141"/>
    </source>
</evidence>
<comment type="caution">
    <text evidence="7">The sequence shown here is derived from an EMBL/GenBank/DDBJ whole genome shotgun (WGS) entry which is preliminary data.</text>
</comment>
<feature type="domain" description="ABC-2 type transporter transmembrane" evidence="6">
    <location>
        <begin position="14"/>
        <end position="407"/>
    </location>
</feature>
<feature type="transmembrane region" description="Helical" evidence="5">
    <location>
        <begin position="302"/>
        <end position="326"/>
    </location>
</feature>
<evidence type="ECO:0000256" key="4">
    <source>
        <dbReference type="ARBA" id="ARBA00023136"/>
    </source>
</evidence>
<evidence type="ECO:0000313" key="8">
    <source>
        <dbReference type="Proteomes" id="UP000198402"/>
    </source>
</evidence>
<gene>
    <name evidence="7" type="ORF">IWT126_00471</name>
</gene>
<organism evidence="7 8">
    <name type="scientific">Secundilactobacillus silagei JCM 19001</name>
    <dbReference type="NCBI Taxonomy" id="1302250"/>
    <lineage>
        <taxon>Bacteria</taxon>
        <taxon>Bacillati</taxon>
        <taxon>Bacillota</taxon>
        <taxon>Bacilli</taxon>
        <taxon>Lactobacillales</taxon>
        <taxon>Lactobacillaceae</taxon>
        <taxon>Secundilactobacillus</taxon>
    </lineage>
</organism>
<dbReference type="PANTHER" id="PTHR43077">
    <property type="entry name" value="TRANSPORT PERMEASE YVFS-RELATED"/>
    <property type="match status" value="1"/>
</dbReference>
<dbReference type="AlphaFoldDB" id="A0A1Z5IFK0"/>
<feature type="transmembrane region" description="Helical" evidence="5">
    <location>
        <begin position="12"/>
        <end position="33"/>
    </location>
</feature>
<reference evidence="7 8" key="1">
    <citation type="submission" date="2015-11" db="EMBL/GenBank/DDBJ databases">
        <title>Draft genome sequences of new species of the genus Lactobacillus isolated from orchardgrass silage.</title>
        <authorList>
            <person name="Tohno M."/>
            <person name="Tanizawa Y."/>
            <person name="Arita M."/>
        </authorList>
    </citation>
    <scope>NUCLEOTIDE SEQUENCE [LARGE SCALE GENOMIC DNA]</scope>
    <source>
        <strain evidence="7 8">IWT126</strain>
    </source>
</reference>
<dbReference type="GO" id="GO:0016020">
    <property type="term" value="C:membrane"/>
    <property type="evidence" value="ECO:0007669"/>
    <property type="project" value="UniProtKB-SubCell"/>
</dbReference>
<dbReference type="InterPro" id="IPR051328">
    <property type="entry name" value="T7SS_ABC-Transporter"/>
</dbReference>
<dbReference type="OrthoDB" id="2208410at2"/>
<name>A0A1Z5IFK0_9LACO</name>
<dbReference type="Gene3D" id="3.40.1710.10">
    <property type="entry name" value="abc type-2 transporter like domain"/>
    <property type="match status" value="1"/>
</dbReference>
<feature type="transmembrane region" description="Helical" evidence="5">
    <location>
        <begin position="392"/>
        <end position="411"/>
    </location>
</feature>
<feature type="transmembrane region" description="Helical" evidence="5">
    <location>
        <begin position="238"/>
        <end position="261"/>
    </location>
</feature>
<evidence type="ECO:0000313" key="7">
    <source>
        <dbReference type="EMBL" id="GAX00456.1"/>
    </source>
</evidence>
<dbReference type="Proteomes" id="UP000198402">
    <property type="component" value="Unassembled WGS sequence"/>
</dbReference>
<dbReference type="PANTHER" id="PTHR43077:SF10">
    <property type="entry name" value="TRANSPORT PERMEASE PROTEIN"/>
    <property type="match status" value="1"/>
</dbReference>
<keyword evidence="4 5" id="KW-0472">Membrane</keyword>
<evidence type="ECO:0000256" key="5">
    <source>
        <dbReference type="SAM" id="Phobius"/>
    </source>
</evidence>
<sequence>MRQWFKHPLAYVAMLISVITGVLFILAAVPGFSKLPTSTDQLRMTIVDQDKTAVTKKMTTGLKDNVPFKHVTTTTNLAAAKNRLSNRTDAMTVAIPAGFTKSVEAGKQPKLNFYVSDSNGLLQNSITRSAITAIQDKIAAQLTSGRITGAMAEQIGPQIAKQASAQAKAKAAKAGGQMPPAAMKKMQQQVKQTVTKQTQIQAQRAAKKLTAAPDSHTTHLHKLGDNYQYQMAPMFLNLGLYLGFMIMSIILTLMFMGGRFAMGKWTAFLAAQINGVLGTIIGPLIAILTLRCFIQFSGSALLTLWGSEWLFGLGAFELSFALALLMFGLPSIIVQLPLMVAQVIAGGAIIPRQAMGGFYQWLSYHAPMYQGIYLSFNALYGGGQTGAFDTALWLVIGLGLLLTILIVAISYRGRQPKGFSKWISFD</sequence>
<dbReference type="InterPro" id="IPR013525">
    <property type="entry name" value="ABC2_TM"/>
</dbReference>
<protein>
    <submittedName>
        <fullName evidence="7">ABC-2 family transporter protein</fullName>
    </submittedName>
</protein>
<accession>A0A1Z5IFK0</accession>
<keyword evidence="3 5" id="KW-1133">Transmembrane helix</keyword>
<comment type="subcellular location">
    <subcellularLocation>
        <location evidence="1">Membrane</location>
        <topology evidence="1">Multi-pass membrane protein</topology>
    </subcellularLocation>
</comment>
<evidence type="ECO:0000256" key="2">
    <source>
        <dbReference type="ARBA" id="ARBA00022692"/>
    </source>
</evidence>
<dbReference type="STRING" id="1302250.GCA_001313225_02944"/>
<feature type="transmembrane region" description="Helical" evidence="5">
    <location>
        <begin position="332"/>
        <end position="350"/>
    </location>
</feature>
<evidence type="ECO:0000259" key="6">
    <source>
        <dbReference type="Pfam" id="PF12698"/>
    </source>
</evidence>
<keyword evidence="2 5" id="KW-0812">Transmembrane</keyword>
<dbReference type="RefSeq" id="WP_089136195.1">
    <property type="nucleotide sequence ID" value="NZ_BCMG01000002.1"/>
</dbReference>